<dbReference type="InterPro" id="IPR012910">
    <property type="entry name" value="Plug_dom"/>
</dbReference>
<comment type="similarity">
    <text evidence="4">Belongs to the TonB-dependent receptor family.</text>
</comment>
<keyword evidence="4" id="KW-0798">TonB box</keyword>
<feature type="chain" id="PRO_5045805758" evidence="5">
    <location>
        <begin position="25"/>
        <end position="1077"/>
    </location>
</feature>
<dbReference type="EMBL" id="JALAAR010000010">
    <property type="protein sequence ID" value="MEH8018080.1"/>
    <property type="molecule type" value="Genomic_DNA"/>
</dbReference>
<dbReference type="RefSeq" id="WP_335736488.1">
    <property type="nucleotide sequence ID" value="NZ_JALAAR010000010.1"/>
</dbReference>
<keyword evidence="9" id="KW-1185">Reference proteome</keyword>
<dbReference type="InterPro" id="IPR036942">
    <property type="entry name" value="Beta-barrel_TonB_sf"/>
</dbReference>
<feature type="domain" description="TonB-dependent receptor plug" evidence="7">
    <location>
        <begin position="74"/>
        <end position="189"/>
    </location>
</feature>
<dbReference type="Proteomes" id="UP001375382">
    <property type="component" value="Unassembled WGS sequence"/>
</dbReference>
<evidence type="ECO:0000256" key="4">
    <source>
        <dbReference type="RuleBase" id="RU003357"/>
    </source>
</evidence>
<proteinExistence type="inferred from homology"/>
<evidence type="ECO:0000256" key="2">
    <source>
        <dbReference type="ARBA" id="ARBA00023136"/>
    </source>
</evidence>
<reference evidence="8 9" key="1">
    <citation type="journal article" date="2023" name="Ecotoxicol. Environ. Saf.">
        <title>Mercury remediation potential of mercury-resistant strain Rheinheimera metallidurans sp. nov. isolated from a municipal waste dumping site.</title>
        <authorList>
            <person name="Yadav V."/>
            <person name="Manjhi A."/>
            <person name="Vadakedath N."/>
        </authorList>
    </citation>
    <scope>NUCLEOTIDE SEQUENCE [LARGE SCALE GENOMIC DNA]</scope>
    <source>
        <strain evidence="8 9">E-49</strain>
    </source>
</reference>
<dbReference type="Gene3D" id="2.40.170.20">
    <property type="entry name" value="TonB-dependent receptor, beta-barrel domain"/>
    <property type="match status" value="1"/>
</dbReference>
<dbReference type="PANTHER" id="PTHR47234:SF2">
    <property type="entry name" value="TONB-DEPENDENT RECEPTOR"/>
    <property type="match status" value="1"/>
</dbReference>
<evidence type="ECO:0000256" key="3">
    <source>
        <dbReference type="ARBA" id="ARBA00023237"/>
    </source>
</evidence>
<dbReference type="Gene3D" id="2.170.130.10">
    <property type="entry name" value="TonB-dependent receptor, plug domain"/>
    <property type="match status" value="1"/>
</dbReference>
<dbReference type="InterPro" id="IPR000531">
    <property type="entry name" value="Beta-barrel_TonB"/>
</dbReference>
<accession>A0ABU8C8Y9</accession>
<evidence type="ECO:0000256" key="5">
    <source>
        <dbReference type="SAM" id="SignalP"/>
    </source>
</evidence>
<keyword evidence="2 4" id="KW-0472">Membrane</keyword>
<feature type="signal peptide" evidence="5">
    <location>
        <begin position="1"/>
        <end position="24"/>
    </location>
</feature>
<sequence length="1077" mass="116112">MYNNNKISKAVRLAIALGAASAMAFSATAAAQAAEEQTAQQTAVDLKEVEKAESAPERISVTGSRLRRAEFSNASPIQVISGDISREMGLMDTASMLQSSNQASGLQIDNSFGGFVLDNGPGASTIAFRGLGADRTLVLINGRRMAPAGVGGAPSSPDLNLIPGVMVQRIENLFDGASTVYGSDAIAGVSNVILKKDVEGFEFAASYRQPKGVGGQEKVVSAMWGTTTDNGFITIGAELLDQQRQTNAGFAFNNGCDNRIYEAEDGRIIKRSSGYGPAPQGDVETCDVFPLTNRIQLNDGFFGSLYATPGSSNVGIPGFSENSLPLSLAGRFPGWVGADSNYDGINDFTMIDGNGDGFNDVDLTDPFYAYQKTDTYRNGDHIAGLERLSVMLNGEHNLQDANDTVVYFEGLYARRETEVNSGGGGQFFQWVEADNPFNPCGEYSDINCRAAYGATQAAMAVRPILNIRGDRDFTDVSVEQYRAVVGVTASLPGLESMGLNNWVYDVYASHSASTGKDRRQGISQERLDYSLNTSRIIGEGDDAYVVCGTGNDGCVPVNLFGANLYQLGGGQFTDAEAAYLFVDRSMKTRVAQTIVNGYVTGDLFTLPWNDEAVPLVLGAEYRRDRISTEANDITTQGGLHNYFSDGGADGARSLKEFFAEMELPLLKGAKFAEELTVTAAIRSSNESFYDAATTHSLKAVYRPVDWLTLRATKGTSFRAPNLRERFLNGTTGFNTITDPCVVPEAARIVDPNNPQGAAGYDASKDTRTQAVLASCTAAGLDPTKLGIAGSGSLNFLPAGSREIITGGTTELSEETSTAKTFGFILDQKFSDDFELTFSYTRFDIEITNSIVEPSATYSVGQCYGADVNPAFCNRITRDPVSNRITMIDSSFINVGLETSKGDDYNLFYKQDFVVAEKNLTVSLDLQATKMREAVTDILGTVDDNVGEAAFPEWRGMALLTTRYDDFRLSWKARYISGGQLDDQGTFTANTVACTGLTNSAGEPLKCRPLSYTEDYYVHDVSFGYSFDNFEISAGLRNVFNERPPLADPSGVFSNNNIPLGVGYEAPRSAFVNFSMKL</sequence>
<comment type="caution">
    <text evidence="8">The sequence shown here is derived from an EMBL/GenBank/DDBJ whole genome shotgun (WGS) entry which is preliminary data.</text>
</comment>
<evidence type="ECO:0000313" key="9">
    <source>
        <dbReference type="Proteomes" id="UP001375382"/>
    </source>
</evidence>
<feature type="domain" description="TonB-dependent receptor-like beta-barrel" evidence="6">
    <location>
        <begin position="565"/>
        <end position="1038"/>
    </location>
</feature>
<dbReference type="Pfam" id="PF07715">
    <property type="entry name" value="Plug"/>
    <property type="match status" value="1"/>
</dbReference>
<keyword evidence="5" id="KW-0732">Signal</keyword>
<dbReference type="SUPFAM" id="SSF56935">
    <property type="entry name" value="Porins"/>
    <property type="match status" value="1"/>
</dbReference>
<protein>
    <submittedName>
        <fullName evidence="8">TonB-dependent receptor</fullName>
    </submittedName>
</protein>
<evidence type="ECO:0000259" key="6">
    <source>
        <dbReference type="Pfam" id="PF00593"/>
    </source>
</evidence>
<dbReference type="InterPro" id="IPR037066">
    <property type="entry name" value="Plug_dom_sf"/>
</dbReference>
<gene>
    <name evidence="8" type="ORF">MN202_12610</name>
</gene>
<organism evidence="8 9">
    <name type="scientific">Rheinheimera muenzenbergensis</name>
    <dbReference type="NCBI Taxonomy" id="1193628"/>
    <lineage>
        <taxon>Bacteria</taxon>
        <taxon>Pseudomonadati</taxon>
        <taxon>Pseudomonadota</taxon>
        <taxon>Gammaproteobacteria</taxon>
        <taxon>Chromatiales</taxon>
        <taxon>Chromatiaceae</taxon>
        <taxon>Rheinheimera</taxon>
    </lineage>
</organism>
<evidence type="ECO:0000256" key="1">
    <source>
        <dbReference type="ARBA" id="ARBA00004442"/>
    </source>
</evidence>
<name>A0ABU8C8Y9_9GAMM</name>
<comment type="subcellular location">
    <subcellularLocation>
        <location evidence="1 4">Cell outer membrane</location>
    </subcellularLocation>
</comment>
<keyword evidence="8" id="KW-0675">Receptor</keyword>
<dbReference type="Pfam" id="PF00593">
    <property type="entry name" value="TonB_dep_Rec_b-barrel"/>
    <property type="match status" value="1"/>
</dbReference>
<evidence type="ECO:0000259" key="7">
    <source>
        <dbReference type="Pfam" id="PF07715"/>
    </source>
</evidence>
<evidence type="ECO:0000313" key="8">
    <source>
        <dbReference type="EMBL" id="MEH8018080.1"/>
    </source>
</evidence>
<keyword evidence="3" id="KW-0998">Cell outer membrane</keyword>
<dbReference type="PANTHER" id="PTHR47234">
    <property type="match status" value="1"/>
</dbReference>